<name>A0A1T4PHD3_9HYPH</name>
<dbReference type="InterPro" id="IPR010710">
    <property type="entry name" value="DUF1289"/>
</dbReference>
<protein>
    <recommendedName>
        <fullName evidence="3">DUF1289 domain-containing protein</fullName>
    </recommendedName>
</protein>
<dbReference type="Pfam" id="PF06945">
    <property type="entry name" value="DUF1289"/>
    <property type="match status" value="1"/>
</dbReference>
<dbReference type="OrthoDB" id="9811423at2"/>
<dbReference type="AlphaFoldDB" id="A0A1T4PHD3"/>
<keyword evidence="2" id="KW-1185">Reference proteome</keyword>
<sequence length="70" mass="7591">MGGIAPPPRPPRVISPCIGVCTIEAGSPYCIGCKRTIDEIGRWVIMDNAERLRILAELPKRETRSGTSAL</sequence>
<accession>A0A1T4PHD3</accession>
<dbReference type="PANTHER" id="PTHR35175:SF2">
    <property type="entry name" value="DUF1289 DOMAIN-CONTAINING PROTEIN"/>
    <property type="match status" value="1"/>
</dbReference>
<dbReference type="RefSeq" id="WP_085934471.1">
    <property type="nucleotide sequence ID" value="NZ_FUWJ01000002.1"/>
</dbReference>
<evidence type="ECO:0000313" key="1">
    <source>
        <dbReference type="EMBL" id="SJZ90934.1"/>
    </source>
</evidence>
<evidence type="ECO:0000313" key="2">
    <source>
        <dbReference type="Proteomes" id="UP000190092"/>
    </source>
</evidence>
<gene>
    <name evidence="1" type="ORF">SAMN02745126_02827</name>
</gene>
<evidence type="ECO:0008006" key="3">
    <source>
        <dbReference type="Google" id="ProtNLM"/>
    </source>
</evidence>
<dbReference type="PANTHER" id="PTHR35175">
    <property type="entry name" value="DUF1289 DOMAIN-CONTAINING PROTEIN"/>
    <property type="match status" value="1"/>
</dbReference>
<dbReference type="EMBL" id="FUWJ01000002">
    <property type="protein sequence ID" value="SJZ90934.1"/>
    <property type="molecule type" value="Genomic_DNA"/>
</dbReference>
<organism evidence="1 2">
    <name type="scientific">Enhydrobacter aerosaccus</name>
    <dbReference type="NCBI Taxonomy" id="225324"/>
    <lineage>
        <taxon>Bacteria</taxon>
        <taxon>Pseudomonadati</taxon>
        <taxon>Pseudomonadota</taxon>
        <taxon>Alphaproteobacteria</taxon>
        <taxon>Hyphomicrobiales</taxon>
        <taxon>Enhydrobacter</taxon>
    </lineage>
</organism>
<dbReference type="Proteomes" id="UP000190092">
    <property type="component" value="Unassembled WGS sequence"/>
</dbReference>
<dbReference type="STRING" id="225324.SAMN02745126_02827"/>
<reference evidence="2" key="1">
    <citation type="submission" date="2017-02" db="EMBL/GenBank/DDBJ databases">
        <authorList>
            <person name="Varghese N."/>
            <person name="Submissions S."/>
        </authorList>
    </citation>
    <scope>NUCLEOTIDE SEQUENCE [LARGE SCALE GENOMIC DNA]</scope>
    <source>
        <strain evidence="2">ATCC 27094</strain>
    </source>
</reference>
<proteinExistence type="predicted"/>